<feature type="transmembrane region" description="Helical" evidence="7">
    <location>
        <begin position="205"/>
        <end position="223"/>
    </location>
</feature>
<gene>
    <name evidence="9" type="ORF">MHL29_15905</name>
</gene>
<feature type="transmembrane region" description="Helical" evidence="7">
    <location>
        <begin position="707"/>
        <end position="726"/>
    </location>
</feature>
<accession>A0ABS9Q665</accession>
<sequence length="752" mass="77408">MSPQPGRHRPHRSGAGGRRPGRWLLAALVVAVAWLAVGGLGGPKIGGLSSVQKNDQAAFLPASAESTKAREVAERFQQQSTLPFFVVVERESGLTAADRAAAKSYVDSIPSLTLPGAPQVRLRSLLAGPTVAIPSPDGKALLVPVSVDSTKTDTEIDGVKPVGAVAEALRTQRDAVLAGSGLQAYVAGPGGFTADLVKAFGGIDGVLLLVALGVVLVILLVVYRSPVLPFAVLATAVFGLAAAGLVIYPLAEGGHLTLSGQSQGILSILVVGAATDYALLLVARYKEELHDDEDQRVAMRRAWRGTVEPIVASGGTVILGLLCLLLSDLGNNASLGPIGALGVVGAMLAALTFLPAVLLLAGRRIFWPAIPRVDHVHSEDAVATAPAGEAGSAATTSAGAKRGVWGRVAGLVGRHPRRAWVLSALGLAVCAAFVPVLRADGAPQSTYFTTEVESVTGNKALARHFPGGSGSPVQVIVPSAKAAQVTTALQGVDGVASVVPLTAQAGSTGGGRPGQGAPPKVVDGRVLLQATTTPAADTPEAQDVVRGIRSVVHPIADGALVGGVAAQGLDSRDAGVHDLRTVGPAILLVVFVVLVVLLRSIVAPVLLTLANVLSFAATMGVFAVLFTWVLDYPGFDPTVPLYGFVFLIALGIDYSIFLMTRVREESRKRGTREGVLVGLAVTGGVITSAGIVLAATFSALGVLPLSFLVQIAFIVAFGVLLDTFVVRSLLVPALVRELGDRVWWPSALSRRR</sequence>
<dbReference type="InterPro" id="IPR004869">
    <property type="entry name" value="MMPL_dom"/>
</dbReference>
<keyword evidence="6 7" id="KW-0472">Membrane</keyword>
<feature type="transmembrane region" description="Helical" evidence="7">
    <location>
        <begin position="339"/>
        <end position="362"/>
    </location>
</feature>
<dbReference type="Proteomes" id="UP001521931">
    <property type="component" value="Unassembled WGS sequence"/>
</dbReference>
<feature type="transmembrane region" description="Helical" evidence="7">
    <location>
        <begin position="263"/>
        <end position="285"/>
    </location>
</feature>
<feature type="transmembrane region" description="Helical" evidence="7">
    <location>
        <begin position="641"/>
        <end position="662"/>
    </location>
</feature>
<feature type="transmembrane region" description="Helical" evidence="7">
    <location>
        <begin position="306"/>
        <end position="327"/>
    </location>
</feature>
<evidence type="ECO:0000313" key="9">
    <source>
        <dbReference type="EMBL" id="MCG7323366.1"/>
    </source>
</evidence>
<evidence type="ECO:0000259" key="8">
    <source>
        <dbReference type="Pfam" id="PF03176"/>
    </source>
</evidence>
<dbReference type="SUPFAM" id="SSF82866">
    <property type="entry name" value="Multidrug efflux transporter AcrB transmembrane domain"/>
    <property type="match status" value="2"/>
</dbReference>
<dbReference type="PANTHER" id="PTHR33406">
    <property type="entry name" value="MEMBRANE PROTEIN MJ1562-RELATED"/>
    <property type="match status" value="1"/>
</dbReference>
<keyword evidence="3" id="KW-1003">Cell membrane</keyword>
<dbReference type="PANTHER" id="PTHR33406:SF6">
    <property type="entry name" value="MEMBRANE PROTEIN YDGH-RELATED"/>
    <property type="match status" value="1"/>
</dbReference>
<organism evidence="9 10">
    <name type="scientific">Arsenicicoccus bolidensis</name>
    <dbReference type="NCBI Taxonomy" id="229480"/>
    <lineage>
        <taxon>Bacteria</taxon>
        <taxon>Bacillati</taxon>
        <taxon>Actinomycetota</taxon>
        <taxon>Actinomycetes</taxon>
        <taxon>Micrococcales</taxon>
        <taxon>Intrasporangiaceae</taxon>
        <taxon>Arsenicicoccus</taxon>
    </lineage>
</organism>
<keyword evidence="4 7" id="KW-0812">Transmembrane</keyword>
<feature type="transmembrane region" description="Helical" evidence="7">
    <location>
        <begin position="674"/>
        <end position="701"/>
    </location>
</feature>
<feature type="transmembrane region" description="Helical" evidence="7">
    <location>
        <begin position="605"/>
        <end position="629"/>
    </location>
</feature>
<feature type="transmembrane region" description="Helical" evidence="7">
    <location>
        <begin position="419"/>
        <end position="437"/>
    </location>
</feature>
<evidence type="ECO:0000256" key="1">
    <source>
        <dbReference type="ARBA" id="ARBA00004651"/>
    </source>
</evidence>
<evidence type="ECO:0000256" key="6">
    <source>
        <dbReference type="ARBA" id="ARBA00023136"/>
    </source>
</evidence>
<dbReference type="RefSeq" id="WP_239266073.1">
    <property type="nucleotide sequence ID" value="NZ_JAKRCV010000071.1"/>
</dbReference>
<comment type="caution">
    <text evidence="9">The sequence shown here is derived from an EMBL/GenBank/DDBJ whole genome shotgun (WGS) entry which is preliminary data.</text>
</comment>
<evidence type="ECO:0000256" key="5">
    <source>
        <dbReference type="ARBA" id="ARBA00022989"/>
    </source>
</evidence>
<evidence type="ECO:0000256" key="3">
    <source>
        <dbReference type="ARBA" id="ARBA00022475"/>
    </source>
</evidence>
<proteinExistence type="inferred from homology"/>
<name>A0ABS9Q665_9MICO</name>
<keyword evidence="5 7" id="KW-1133">Transmembrane helix</keyword>
<dbReference type="InterPro" id="IPR050545">
    <property type="entry name" value="Mycobact_MmpL"/>
</dbReference>
<keyword evidence="10" id="KW-1185">Reference proteome</keyword>
<dbReference type="EMBL" id="JAKRCV010000071">
    <property type="protein sequence ID" value="MCG7323366.1"/>
    <property type="molecule type" value="Genomic_DNA"/>
</dbReference>
<evidence type="ECO:0000256" key="7">
    <source>
        <dbReference type="SAM" id="Phobius"/>
    </source>
</evidence>
<feature type="transmembrane region" description="Helical" evidence="7">
    <location>
        <begin position="230"/>
        <end position="251"/>
    </location>
</feature>
<comment type="subcellular location">
    <subcellularLocation>
        <location evidence="1">Cell membrane</location>
        <topology evidence="1">Multi-pass membrane protein</topology>
    </subcellularLocation>
</comment>
<comment type="similarity">
    <text evidence="2">Belongs to the resistance-nodulation-cell division (RND) (TC 2.A.6) family. MmpL subfamily.</text>
</comment>
<feature type="domain" description="Membrane transport protein MMPL" evidence="8">
    <location>
        <begin position="59"/>
        <end position="417"/>
    </location>
</feature>
<evidence type="ECO:0000256" key="4">
    <source>
        <dbReference type="ARBA" id="ARBA00022692"/>
    </source>
</evidence>
<protein>
    <submittedName>
        <fullName evidence="9">MMPL family transporter</fullName>
    </submittedName>
</protein>
<feature type="transmembrane region" description="Helical" evidence="7">
    <location>
        <begin position="581"/>
        <end position="598"/>
    </location>
</feature>
<evidence type="ECO:0000256" key="2">
    <source>
        <dbReference type="ARBA" id="ARBA00010157"/>
    </source>
</evidence>
<dbReference type="Gene3D" id="1.20.1640.10">
    <property type="entry name" value="Multidrug efflux transporter AcrB transmembrane domain"/>
    <property type="match status" value="2"/>
</dbReference>
<feature type="domain" description="Membrane transport protein MMPL" evidence="8">
    <location>
        <begin position="519"/>
        <end position="746"/>
    </location>
</feature>
<feature type="transmembrane region" description="Helical" evidence="7">
    <location>
        <begin position="21"/>
        <end position="41"/>
    </location>
</feature>
<dbReference type="Pfam" id="PF03176">
    <property type="entry name" value="MMPL"/>
    <property type="match status" value="2"/>
</dbReference>
<evidence type="ECO:0000313" key="10">
    <source>
        <dbReference type="Proteomes" id="UP001521931"/>
    </source>
</evidence>
<reference evidence="9 10" key="1">
    <citation type="submission" date="2022-02" db="EMBL/GenBank/DDBJ databases">
        <title>Uncovering new skin microbiome diversity through culturing and metagenomics.</title>
        <authorList>
            <person name="Conlan S."/>
            <person name="Deming C."/>
            <person name="Nisc Comparative Sequencing Program N."/>
            <person name="Segre J.A."/>
        </authorList>
    </citation>
    <scope>NUCLEOTIDE SEQUENCE [LARGE SCALE GENOMIC DNA]</scope>
    <source>
        <strain evidence="9 10">ACRQZ</strain>
    </source>
</reference>